<keyword evidence="3" id="KW-0548">Nucleotidyltransferase</keyword>
<evidence type="ECO:0000256" key="5">
    <source>
        <dbReference type="ARBA" id="ARBA00022932"/>
    </source>
</evidence>
<evidence type="ECO:0000256" key="7">
    <source>
        <dbReference type="ARBA" id="ARBA00049244"/>
    </source>
</evidence>
<evidence type="ECO:0000256" key="4">
    <source>
        <dbReference type="ARBA" id="ARBA00022705"/>
    </source>
</evidence>
<evidence type="ECO:0000256" key="3">
    <source>
        <dbReference type="ARBA" id="ARBA00022695"/>
    </source>
</evidence>
<dbReference type="AlphaFoldDB" id="A0A7G9SAJ1"/>
<dbReference type="EC" id="2.7.7.7" evidence="1"/>
<evidence type="ECO:0000313" key="8">
    <source>
        <dbReference type="EMBL" id="QNN64866.1"/>
    </source>
</evidence>
<keyword evidence="2" id="KW-0808">Transferase</keyword>
<evidence type="ECO:0000256" key="1">
    <source>
        <dbReference type="ARBA" id="ARBA00012417"/>
    </source>
</evidence>
<dbReference type="GO" id="GO:0006261">
    <property type="term" value="P:DNA-templated DNA replication"/>
    <property type="evidence" value="ECO:0007669"/>
    <property type="project" value="TreeGrafter"/>
</dbReference>
<proteinExistence type="inferred from homology"/>
<keyword evidence="4" id="KW-0235">DNA replication</keyword>
<gene>
    <name evidence="8" type="ORF">H9L12_11625</name>
</gene>
<comment type="similarity">
    <text evidence="6">Belongs to the DNA polymerase HolA subunit family.</text>
</comment>
<sequence length="289" mass="30592">MLSQSIKADPASLGDEAGAMALFGGPRALWIEPAGDEITEGVTSLLEASASESAVIALSGPLRKTSSLLKLAESHPRALSHVSYVPEGREMEQIVVDIGRGLGLRISPDIAQRVAGLSANNQAIVGSELEKFALFVGAGPDKVCELDHDTIDRIGADGSESDWQRLGDLALAGRMDALVDELGRLPGGAEAIPAVRALQRRLTMLAPLRARVEQGERVDAVMTSMGKSLFWKDKPLIERLLSNWSAGRLAEAAERVVALEKELMLGDSPSEAALGETLVTLARAGSRRG</sequence>
<dbReference type="KEGG" id="srhi:H9L12_11625"/>
<evidence type="ECO:0000256" key="2">
    <source>
        <dbReference type="ARBA" id="ARBA00022679"/>
    </source>
</evidence>
<dbReference type="Gene3D" id="1.20.272.10">
    <property type="match status" value="1"/>
</dbReference>
<accession>A0A7G9SAJ1</accession>
<dbReference type="InterPro" id="IPR005790">
    <property type="entry name" value="DNA_polIII_delta"/>
</dbReference>
<evidence type="ECO:0000256" key="6">
    <source>
        <dbReference type="ARBA" id="ARBA00034754"/>
    </source>
</evidence>
<dbReference type="GO" id="GO:0009360">
    <property type="term" value="C:DNA polymerase III complex"/>
    <property type="evidence" value="ECO:0007669"/>
    <property type="project" value="TreeGrafter"/>
</dbReference>
<dbReference type="GO" id="GO:0003677">
    <property type="term" value="F:DNA binding"/>
    <property type="evidence" value="ECO:0007669"/>
    <property type="project" value="InterPro"/>
</dbReference>
<dbReference type="InterPro" id="IPR008921">
    <property type="entry name" value="DNA_pol3_clamp-load_cplx_C"/>
</dbReference>
<evidence type="ECO:0000313" key="9">
    <source>
        <dbReference type="Proteomes" id="UP000515955"/>
    </source>
</evidence>
<dbReference type="GO" id="GO:0003887">
    <property type="term" value="F:DNA-directed DNA polymerase activity"/>
    <property type="evidence" value="ECO:0007669"/>
    <property type="project" value="UniProtKB-KW"/>
</dbReference>
<keyword evidence="5" id="KW-0239">DNA-directed DNA polymerase</keyword>
<keyword evidence="9" id="KW-1185">Reference proteome</keyword>
<dbReference type="PANTHER" id="PTHR34388:SF1">
    <property type="entry name" value="DNA POLYMERASE III SUBUNIT DELTA"/>
    <property type="match status" value="1"/>
</dbReference>
<organism evidence="8 9">
    <name type="scientific">Sphingomonas rhizophila</name>
    <dbReference type="NCBI Taxonomy" id="2071607"/>
    <lineage>
        <taxon>Bacteria</taxon>
        <taxon>Pseudomonadati</taxon>
        <taxon>Pseudomonadota</taxon>
        <taxon>Alphaproteobacteria</taxon>
        <taxon>Sphingomonadales</taxon>
        <taxon>Sphingomonadaceae</taxon>
        <taxon>Sphingomonas</taxon>
    </lineage>
</organism>
<dbReference type="EMBL" id="CP060717">
    <property type="protein sequence ID" value="QNN64866.1"/>
    <property type="molecule type" value="Genomic_DNA"/>
</dbReference>
<name>A0A7G9SAJ1_9SPHN</name>
<dbReference type="RefSeq" id="WP_187541865.1">
    <property type="nucleotide sequence ID" value="NZ_CP060717.1"/>
</dbReference>
<protein>
    <recommendedName>
        <fullName evidence="1">DNA-directed DNA polymerase</fullName>
        <ecNumber evidence="1">2.7.7.7</ecNumber>
    </recommendedName>
</protein>
<dbReference type="SUPFAM" id="SSF48019">
    <property type="entry name" value="post-AAA+ oligomerization domain-like"/>
    <property type="match status" value="1"/>
</dbReference>
<dbReference type="Proteomes" id="UP000515955">
    <property type="component" value="Chromosome"/>
</dbReference>
<dbReference type="PANTHER" id="PTHR34388">
    <property type="entry name" value="DNA POLYMERASE III SUBUNIT DELTA"/>
    <property type="match status" value="1"/>
</dbReference>
<comment type="catalytic activity">
    <reaction evidence="7">
        <text>DNA(n) + a 2'-deoxyribonucleoside 5'-triphosphate = DNA(n+1) + diphosphate</text>
        <dbReference type="Rhea" id="RHEA:22508"/>
        <dbReference type="Rhea" id="RHEA-COMP:17339"/>
        <dbReference type="Rhea" id="RHEA-COMP:17340"/>
        <dbReference type="ChEBI" id="CHEBI:33019"/>
        <dbReference type="ChEBI" id="CHEBI:61560"/>
        <dbReference type="ChEBI" id="CHEBI:173112"/>
        <dbReference type="EC" id="2.7.7.7"/>
    </reaction>
</comment>
<reference evidence="8 9" key="1">
    <citation type="submission" date="2020-08" db="EMBL/GenBank/DDBJ databases">
        <title>Genome sequence of Sphingomonas rhizophila KACC 19189T.</title>
        <authorList>
            <person name="Hyun D.-W."/>
            <person name="Bae J.-W."/>
        </authorList>
    </citation>
    <scope>NUCLEOTIDE SEQUENCE [LARGE SCALE GENOMIC DNA]</scope>
    <source>
        <strain evidence="8 9">KACC 19189</strain>
    </source>
</reference>